<keyword evidence="1" id="KW-0560">Oxidoreductase</keyword>
<evidence type="ECO:0000313" key="2">
    <source>
        <dbReference type="EMBL" id="MBK1786462.1"/>
    </source>
</evidence>
<keyword evidence="3" id="KW-1185">Reference proteome</keyword>
<dbReference type="GO" id="GO:0005829">
    <property type="term" value="C:cytosol"/>
    <property type="evidence" value="ECO:0007669"/>
    <property type="project" value="TreeGrafter"/>
</dbReference>
<protein>
    <submittedName>
        <fullName evidence="2">Pyridoxamine 5'-phosphate oxidase</fullName>
    </submittedName>
</protein>
<dbReference type="GO" id="GO:0016627">
    <property type="term" value="F:oxidoreductase activity, acting on the CH-CH group of donors"/>
    <property type="evidence" value="ECO:0007669"/>
    <property type="project" value="TreeGrafter"/>
</dbReference>
<name>A0A934V5G1_9PSEU</name>
<accession>A0A934V5G1</accession>
<dbReference type="Proteomes" id="UP000635245">
    <property type="component" value="Unassembled WGS sequence"/>
</dbReference>
<dbReference type="EMBL" id="JAENJH010000004">
    <property type="protein sequence ID" value="MBK1786462.1"/>
    <property type="molecule type" value="Genomic_DNA"/>
</dbReference>
<dbReference type="Gene3D" id="2.30.110.10">
    <property type="entry name" value="Electron Transport, Fmn-binding Protein, Chain A"/>
    <property type="match status" value="1"/>
</dbReference>
<reference evidence="2" key="1">
    <citation type="submission" date="2020-12" db="EMBL/GenBank/DDBJ databases">
        <title>Prauserella sp. ASG 168, a novel actinomycete isolated from cave rock.</title>
        <authorList>
            <person name="Suriyachadkun C."/>
        </authorList>
    </citation>
    <scope>NUCLEOTIDE SEQUENCE</scope>
    <source>
        <strain evidence="2">ASG 168</strain>
    </source>
</reference>
<dbReference type="AlphaFoldDB" id="A0A934V5G1"/>
<comment type="caution">
    <text evidence="2">The sequence shown here is derived from an EMBL/GenBank/DDBJ whole genome shotgun (WGS) entry which is preliminary data.</text>
</comment>
<dbReference type="SUPFAM" id="SSF50475">
    <property type="entry name" value="FMN-binding split barrel"/>
    <property type="match status" value="1"/>
</dbReference>
<dbReference type="InterPro" id="IPR052019">
    <property type="entry name" value="F420H2_bilvrd_red/Heme_oxyg"/>
</dbReference>
<organism evidence="2 3">
    <name type="scientific">Prauserella cavernicola</name>
    <dbReference type="NCBI Taxonomy" id="2800127"/>
    <lineage>
        <taxon>Bacteria</taxon>
        <taxon>Bacillati</taxon>
        <taxon>Actinomycetota</taxon>
        <taxon>Actinomycetes</taxon>
        <taxon>Pseudonocardiales</taxon>
        <taxon>Pseudonocardiaceae</taxon>
        <taxon>Prauserella</taxon>
    </lineage>
</organism>
<dbReference type="PANTHER" id="PTHR35176">
    <property type="entry name" value="HEME OXYGENASE HI_0854-RELATED"/>
    <property type="match status" value="1"/>
</dbReference>
<proteinExistence type="predicted"/>
<sequence>MSADLELVRGLARAEHGLATLATTRPDGTVHASVVNAGVLDDPVSGTPSVAAVLLGGAHKLALLRRSGHATVVFRRGWRWASVQGPTRLIGPDDPEPAVPADRFATLLREIFTAAGGTHDDWNEYDRVMAAERRTALFVEPARITSP</sequence>
<dbReference type="RefSeq" id="WP_200319926.1">
    <property type="nucleotide sequence ID" value="NZ_JAENJH010000004.1"/>
</dbReference>
<evidence type="ECO:0000256" key="1">
    <source>
        <dbReference type="ARBA" id="ARBA00023002"/>
    </source>
</evidence>
<dbReference type="GO" id="GO:0070967">
    <property type="term" value="F:coenzyme F420 binding"/>
    <property type="evidence" value="ECO:0007669"/>
    <property type="project" value="TreeGrafter"/>
</dbReference>
<dbReference type="PANTHER" id="PTHR35176:SF2">
    <property type="entry name" value="F420H(2)-DEPENDENT REDUCTASE RV1155"/>
    <property type="match status" value="1"/>
</dbReference>
<gene>
    <name evidence="2" type="ORF">JHE00_19205</name>
</gene>
<evidence type="ECO:0000313" key="3">
    <source>
        <dbReference type="Proteomes" id="UP000635245"/>
    </source>
</evidence>
<dbReference type="InterPro" id="IPR012349">
    <property type="entry name" value="Split_barrel_FMN-bd"/>
</dbReference>